<dbReference type="AlphaFoldDB" id="A0AAF3E9G6"/>
<proteinExistence type="predicted"/>
<keyword evidence="1" id="KW-1185">Reference proteome</keyword>
<dbReference type="Proteomes" id="UP000887575">
    <property type="component" value="Unassembled WGS sequence"/>
</dbReference>
<organism evidence="1 2">
    <name type="scientific">Mesorhabditis belari</name>
    <dbReference type="NCBI Taxonomy" id="2138241"/>
    <lineage>
        <taxon>Eukaryota</taxon>
        <taxon>Metazoa</taxon>
        <taxon>Ecdysozoa</taxon>
        <taxon>Nematoda</taxon>
        <taxon>Chromadorea</taxon>
        <taxon>Rhabditida</taxon>
        <taxon>Rhabditina</taxon>
        <taxon>Rhabditomorpha</taxon>
        <taxon>Rhabditoidea</taxon>
        <taxon>Rhabditidae</taxon>
        <taxon>Mesorhabditinae</taxon>
        <taxon>Mesorhabditis</taxon>
    </lineage>
</organism>
<evidence type="ECO:0000313" key="2">
    <source>
        <dbReference type="WBParaSite" id="MBELARI_LOCUS10549"/>
    </source>
</evidence>
<reference evidence="2" key="1">
    <citation type="submission" date="2024-02" db="UniProtKB">
        <authorList>
            <consortium name="WormBaseParasite"/>
        </authorList>
    </citation>
    <scope>IDENTIFICATION</scope>
</reference>
<protein>
    <submittedName>
        <fullName evidence="2">Uncharacterized protein</fullName>
    </submittedName>
</protein>
<name>A0AAF3E9G6_9BILA</name>
<accession>A0AAF3E9G6</accession>
<evidence type="ECO:0000313" key="1">
    <source>
        <dbReference type="Proteomes" id="UP000887575"/>
    </source>
</evidence>
<sequence>MENCEISDDASESDLVICLPSWQRTSNDPMLSGNNGSFDVEFSDFNTTFLQASPSIPSYQIYLSSTSEIDQSSNDEEKWQYPAPPDGLGKRANGAGCPPKHNIDFAKLDEKQLGICEKIWAKSRKTYEKLAKNERYGVMSRQTVDFIWKKWEYILKRLRNQKSVKKSRDRSQKELAEAVNSFEKMISIIEKADKSNSLRIQLEAELGSFYQQKQTHLLETFQKAIGAEEISIIPPKSRKPRGKKR</sequence>
<dbReference type="WBParaSite" id="MBELARI_LOCUS10549">
    <property type="protein sequence ID" value="MBELARI_LOCUS10549"/>
    <property type="gene ID" value="MBELARI_LOCUS10549"/>
</dbReference>